<accession>A0A1Y4MPR4</accession>
<feature type="compositionally biased region" description="Basic and acidic residues" evidence="1">
    <location>
        <begin position="1386"/>
        <end position="1403"/>
    </location>
</feature>
<sequence>MQTYNPGGGGAGGNSGAIAVSDIQLTAGTSYQLSFTDGTANFDNKLWAEAGADGGDATVVTEVASKVYYSGGAGLPSKTPAKAYGGNVANANGNIGGTGSGDADGNIVYNAARGGGEGGQVSDSSSGYTDANFGGGGARYPDIPEVSKYLKSGDEFVERGFCSGGTIGDKDPSRIGLFGGDGGDYLSFTGVPILTGAGGGGGGAAMTDSSRISKFAGGRGGAGQPAIIIIERKADSTPPVVTDVEIPIGWSATPIKVKVKATDDGTGVSVYTVTSTNSIPEGGFIEWNTGGEFTISKNGTYYAWAKDRAGNLSAPKQFTVQTIDTTMPIVQSAVEQTGWDKTSTITVSATDAGSGIASYAVTSTDQQPTSGWQVSNRFTLQSNGTYYAWAKDKVGNISASKQLKVTKVDTNAPTITNVQVPDDWSKTLGITIVASDVGSGVAKYALTQSTQAPANWQSSNKFEVRANGTYYAWAKDYVENVSAYRIVEISKIDNVAPVVVNVQQGSDWGAVSEVTITAEDLQTGVAEYAYSKENAAPSSGWQSSGKFSINANGVYFAWAKDTVGNVSTGYEFSVTKIDSVAPTVDSVEIPEEWGQTASIKIHGSDKESGIIGYTFTVDNNKPLDGWSSSPDMTIDTGNGVYWAWVKDAAGNISQGYQFEISRIDTDAPKIEKFELSDDVKSVTLEASDTGGSMIRGFLINDSLVEGNPLEYSLPEMERSIRVKAVDYAGNLSEELTKQIPDIEAPQIDSISFSEKDGSQEVTVAASDTGNSGLFGIYVNSTLYYGSTVKQMLDADVKYVEVQALDGDGNTSSVIRKRVPGWSEVTDGVTIDSITATEDIDAVEICASTQEPESYIVGVYVDDTLYPGSGSGISCPIAEGTRYLKIQAVNNFGDKSEETTWRVPGWFDVLDTITVDSVDFTDDNTKVEIKASTSDPDRKIAGVYVSGDFAQGNPASYELRNVVQYITVQAVNDVGDRSEAVRYRVPGWTEVTSDLTIDTVEYLEESNLVRVSAHTSSSDREIAGIFVNGENFDGNPVEYPLPVDVSALQLQAIDNFGDKSEEVFWRVPGRWDELDTVTVDSIVFDGNNEKAIVSASAKKAGIGISGIYVNGKYFKGAHVQYILMPGDEYVVAQAVTDKGDRSKPVKVSVPDDGISASITIGNVEFSDDLTSVIITAGTSDAGNKIVGIYVDGIFYEGNPVVGRVTPGSEFIKIQAQDSEGNRSEEILQKVPSGKLKDLTVKITSVQLIDENTQAVITATDDSGNGIYGIEVNEELMLGGKASYSIPDGTKYLEIQAINLNGDRSDTMIVLIPDDQQKDDSTKKEKSDTEDNTIASNHDSRRDFDDEESSNPSNFIGTLYSETKATDLVPRRNATNSHAVSKGISKSETVHEDDGNKGTAAHDTEYSTSGSTSYEGDSEETVSAAHSSNNSAGPNSKAVKVVEEFEEADSHWLLSGSAYVYIGFILLFLLLVAVGIYLSARDRDGKR</sequence>
<feature type="compositionally biased region" description="Polar residues" evidence="1">
    <location>
        <begin position="1422"/>
        <end position="1432"/>
    </location>
</feature>
<feature type="transmembrane region" description="Helical" evidence="2">
    <location>
        <begin position="1456"/>
        <end position="1478"/>
    </location>
</feature>
<feature type="compositionally biased region" description="Polar residues" evidence="1">
    <location>
        <begin position="1349"/>
        <end position="1361"/>
    </location>
</feature>
<feature type="compositionally biased region" description="Polar residues" evidence="1">
    <location>
        <begin position="1371"/>
        <end position="1385"/>
    </location>
</feature>
<organism evidence="3 4">
    <name type="scientific">Anaerotruncus colihominis</name>
    <dbReference type="NCBI Taxonomy" id="169435"/>
    <lineage>
        <taxon>Bacteria</taxon>
        <taxon>Bacillati</taxon>
        <taxon>Bacillota</taxon>
        <taxon>Clostridia</taxon>
        <taxon>Eubacteriales</taxon>
        <taxon>Oscillospiraceae</taxon>
        <taxon>Anaerotruncus</taxon>
    </lineage>
</organism>
<evidence type="ECO:0000256" key="2">
    <source>
        <dbReference type="SAM" id="Phobius"/>
    </source>
</evidence>
<evidence type="ECO:0000256" key="1">
    <source>
        <dbReference type="SAM" id="MobiDB-lite"/>
    </source>
</evidence>
<gene>
    <name evidence="3" type="ORF">B5F11_04415</name>
</gene>
<evidence type="ECO:0000313" key="3">
    <source>
        <dbReference type="EMBL" id="OUP70694.1"/>
    </source>
</evidence>
<name>A0A1Y4MPR4_9FIRM</name>
<proteinExistence type="predicted"/>
<feature type="compositionally biased region" description="Low complexity" evidence="1">
    <location>
        <begin position="1404"/>
        <end position="1413"/>
    </location>
</feature>
<protein>
    <submittedName>
        <fullName evidence="3">Uncharacterized protein</fullName>
    </submittedName>
</protein>
<dbReference type="EMBL" id="NFKP01000003">
    <property type="protein sequence ID" value="OUP70694.1"/>
    <property type="molecule type" value="Genomic_DNA"/>
</dbReference>
<keyword evidence="2" id="KW-0472">Membrane</keyword>
<reference evidence="4" key="1">
    <citation type="submission" date="2017-04" db="EMBL/GenBank/DDBJ databases">
        <title>Function of individual gut microbiota members based on whole genome sequencing of pure cultures obtained from chicken caecum.</title>
        <authorList>
            <person name="Medvecky M."/>
            <person name="Cejkova D."/>
            <person name="Polansky O."/>
            <person name="Karasova D."/>
            <person name="Kubasova T."/>
            <person name="Cizek A."/>
            <person name="Rychlik I."/>
        </authorList>
    </citation>
    <scope>NUCLEOTIDE SEQUENCE [LARGE SCALE GENOMIC DNA]</scope>
    <source>
        <strain evidence="4">An175</strain>
    </source>
</reference>
<evidence type="ECO:0000313" key="4">
    <source>
        <dbReference type="Proteomes" id="UP000196386"/>
    </source>
</evidence>
<feature type="region of interest" description="Disordered" evidence="1">
    <location>
        <begin position="1310"/>
        <end position="1434"/>
    </location>
</feature>
<keyword evidence="2" id="KW-0812">Transmembrane</keyword>
<comment type="caution">
    <text evidence="3">The sequence shown here is derived from an EMBL/GenBank/DDBJ whole genome shotgun (WGS) entry which is preliminary data.</text>
</comment>
<keyword evidence="2" id="KW-1133">Transmembrane helix</keyword>
<dbReference type="Proteomes" id="UP000196386">
    <property type="component" value="Unassembled WGS sequence"/>
</dbReference>
<feature type="compositionally biased region" description="Basic and acidic residues" evidence="1">
    <location>
        <begin position="1313"/>
        <end position="1327"/>
    </location>
</feature>